<evidence type="ECO:0000313" key="2">
    <source>
        <dbReference type="EMBL" id="GAA3766442.1"/>
    </source>
</evidence>
<comment type="caution">
    <text evidence="2">The sequence shown here is derived from an EMBL/GenBank/DDBJ whole genome shotgun (WGS) entry which is preliminary data.</text>
</comment>
<reference evidence="3" key="1">
    <citation type="journal article" date="2019" name="Int. J. Syst. Evol. Microbiol.">
        <title>The Global Catalogue of Microorganisms (GCM) 10K type strain sequencing project: providing services to taxonomists for standard genome sequencing and annotation.</title>
        <authorList>
            <consortium name="The Broad Institute Genomics Platform"/>
            <consortium name="The Broad Institute Genome Sequencing Center for Infectious Disease"/>
            <person name="Wu L."/>
            <person name="Ma J."/>
        </authorList>
    </citation>
    <scope>NUCLEOTIDE SEQUENCE [LARGE SCALE GENOMIC DNA]</scope>
    <source>
        <strain evidence="3">JCM 16950</strain>
    </source>
</reference>
<dbReference type="Pfam" id="PF20058">
    <property type="entry name" value="DUF6457"/>
    <property type="match status" value="1"/>
</dbReference>
<evidence type="ECO:0000259" key="1">
    <source>
        <dbReference type="Pfam" id="PF20058"/>
    </source>
</evidence>
<organism evidence="2 3">
    <name type="scientific">Microbacterium kribbense</name>
    <dbReference type="NCBI Taxonomy" id="433645"/>
    <lineage>
        <taxon>Bacteria</taxon>
        <taxon>Bacillati</taxon>
        <taxon>Actinomycetota</taxon>
        <taxon>Actinomycetes</taxon>
        <taxon>Micrococcales</taxon>
        <taxon>Microbacteriaceae</taxon>
        <taxon>Microbacterium</taxon>
    </lineage>
</organism>
<name>A0ABP7GPM7_9MICO</name>
<dbReference type="InterPro" id="IPR045598">
    <property type="entry name" value="DUF6457"/>
</dbReference>
<dbReference type="EMBL" id="BAABAF010000006">
    <property type="protein sequence ID" value="GAA3766442.1"/>
    <property type="molecule type" value="Genomic_DNA"/>
</dbReference>
<gene>
    <name evidence="2" type="ORF">GCM10022240_18690</name>
</gene>
<feature type="domain" description="DUF6457" evidence="1">
    <location>
        <begin position="12"/>
        <end position="99"/>
    </location>
</feature>
<evidence type="ECO:0000313" key="3">
    <source>
        <dbReference type="Proteomes" id="UP001500540"/>
    </source>
</evidence>
<proteinExistence type="predicted"/>
<accession>A0ABP7GPM7</accession>
<sequence length="102" mass="10529">MMSNSDADREKDDEILRAWSVQLTDALEVHGLDVDIKSVLGLAGRAAHGVLRPAAPLTTFVAGYAAGIAAASGDVTPEAAVSAALDRAFQLCREHAAAAEQA</sequence>
<protein>
    <recommendedName>
        <fullName evidence="1">DUF6457 domain-containing protein</fullName>
    </recommendedName>
</protein>
<keyword evidence="3" id="KW-1185">Reference proteome</keyword>
<dbReference type="Proteomes" id="UP001500540">
    <property type="component" value="Unassembled WGS sequence"/>
</dbReference>